<evidence type="ECO:0000313" key="13">
    <source>
        <dbReference type="EMBL" id="MDR9890526.1"/>
    </source>
</evidence>
<name>A0AAE4DN23_9ENTR</name>
<evidence type="ECO:0000256" key="2">
    <source>
        <dbReference type="ARBA" id="ARBA00008017"/>
    </source>
</evidence>
<evidence type="ECO:0000256" key="1">
    <source>
        <dbReference type="ARBA" id="ARBA00004651"/>
    </source>
</evidence>
<keyword evidence="3" id="KW-1003">Cell membrane</keyword>
<dbReference type="FunFam" id="2.30.30.60:FF:000001">
    <property type="entry name" value="MscS Mechanosensitive ion channel"/>
    <property type="match status" value="1"/>
</dbReference>
<feature type="transmembrane region" description="Helical" evidence="7">
    <location>
        <begin position="507"/>
        <end position="529"/>
    </location>
</feature>
<keyword evidence="4 7" id="KW-0812">Transmembrane</keyword>
<evidence type="ECO:0000259" key="9">
    <source>
        <dbReference type="Pfam" id="PF00924"/>
    </source>
</evidence>
<feature type="domain" description="Mechanosensitive ion channel MscS" evidence="9">
    <location>
        <begin position="555"/>
        <end position="619"/>
    </location>
</feature>
<evidence type="ECO:0000256" key="7">
    <source>
        <dbReference type="SAM" id="Phobius"/>
    </source>
</evidence>
<dbReference type="Pfam" id="PF25392">
    <property type="entry name" value="MS_channel_TM1"/>
    <property type="match status" value="1"/>
</dbReference>
<dbReference type="GO" id="GO:0005886">
    <property type="term" value="C:plasma membrane"/>
    <property type="evidence" value="ECO:0007669"/>
    <property type="project" value="UniProtKB-SubCell"/>
</dbReference>
<dbReference type="PANTHER" id="PTHR30460:SF0">
    <property type="entry name" value="MODERATE CONDUCTANCE MECHANOSENSITIVE CHANNEL YBIO"/>
    <property type="match status" value="1"/>
</dbReference>
<protein>
    <submittedName>
        <fullName evidence="13">Mechanosensitive channel protein</fullName>
    </submittedName>
</protein>
<feature type="transmembrane region" description="Helical" evidence="7">
    <location>
        <begin position="290"/>
        <end position="313"/>
    </location>
</feature>
<dbReference type="Gene3D" id="2.30.30.60">
    <property type="match status" value="1"/>
</dbReference>
<evidence type="ECO:0000259" key="12">
    <source>
        <dbReference type="Pfam" id="PF25392"/>
    </source>
</evidence>
<keyword evidence="5 7" id="KW-1133">Transmembrane helix</keyword>
<evidence type="ECO:0000256" key="6">
    <source>
        <dbReference type="ARBA" id="ARBA00023136"/>
    </source>
</evidence>
<dbReference type="InterPro" id="IPR006685">
    <property type="entry name" value="MscS_channel_2nd"/>
</dbReference>
<dbReference type="InterPro" id="IPR049278">
    <property type="entry name" value="MS_channel_C"/>
</dbReference>
<evidence type="ECO:0000313" key="14">
    <source>
        <dbReference type="Proteomes" id="UP001248822"/>
    </source>
</evidence>
<dbReference type="SUPFAM" id="SSF82861">
    <property type="entry name" value="Mechanosensitive channel protein MscS (YggB), transmembrane region"/>
    <property type="match status" value="1"/>
</dbReference>
<reference evidence="13" key="1">
    <citation type="submission" date="2022-12" db="EMBL/GenBank/DDBJ databases">
        <title>NDM-1 containing novel ST 2018 Pseudenterobacter timonensis.</title>
        <authorList>
            <person name="Halder G."/>
            <person name="Mandal S."/>
            <person name="Dutta S."/>
        </authorList>
    </citation>
    <scope>NUCLEOTIDE SEQUENCE</scope>
    <source>
        <strain evidence="13">CNCI147</strain>
    </source>
</reference>
<dbReference type="Pfam" id="PF21082">
    <property type="entry name" value="MS_channel_3rd"/>
    <property type="match status" value="1"/>
</dbReference>
<dbReference type="InterPro" id="IPR045276">
    <property type="entry name" value="YbiO_bact"/>
</dbReference>
<dbReference type="Proteomes" id="UP001248822">
    <property type="component" value="Unassembled WGS sequence"/>
</dbReference>
<evidence type="ECO:0000256" key="4">
    <source>
        <dbReference type="ARBA" id="ARBA00022692"/>
    </source>
</evidence>
<feature type="domain" description="Moderate conductance mechanosensitive channel YbiO-like transmembrane helix 1" evidence="12">
    <location>
        <begin position="374"/>
        <end position="452"/>
    </location>
</feature>
<feature type="transmembrane region" description="Helical" evidence="7">
    <location>
        <begin position="223"/>
        <end position="242"/>
    </location>
</feature>
<dbReference type="SUPFAM" id="SSF82689">
    <property type="entry name" value="Mechanosensitive channel protein MscS (YggB), C-terminal domain"/>
    <property type="match status" value="1"/>
</dbReference>
<evidence type="ECO:0000256" key="8">
    <source>
        <dbReference type="SAM" id="SignalP"/>
    </source>
</evidence>
<feature type="transmembrane region" description="Helical" evidence="7">
    <location>
        <begin position="535"/>
        <end position="557"/>
    </location>
</feature>
<dbReference type="FunFam" id="1.10.287.1260:FF:000003">
    <property type="entry name" value="MscS Mechanosensitive ion channel"/>
    <property type="match status" value="1"/>
</dbReference>
<dbReference type="InterPro" id="IPR023408">
    <property type="entry name" value="MscS_beta-dom_sf"/>
</dbReference>
<comment type="subcellular location">
    <subcellularLocation>
        <location evidence="1">Cell membrane</location>
        <topology evidence="1">Multi-pass membrane protein</topology>
    </subcellularLocation>
</comment>
<feature type="domain" description="Mechanosensitive ion channel MscS C-terminal" evidence="10">
    <location>
        <begin position="626"/>
        <end position="712"/>
    </location>
</feature>
<dbReference type="InterPro" id="IPR011066">
    <property type="entry name" value="MscS_channel_C_sf"/>
</dbReference>
<dbReference type="NCBIfam" id="NF008542">
    <property type="entry name" value="PRK11465.1"/>
    <property type="match status" value="1"/>
</dbReference>
<dbReference type="PANTHER" id="PTHR30460">
    <property type="entry name" value="MODERATE CONDUCTANCE MECHANOSENSITIVE CHANNEL YBIO"/>
    <property type="match status" value="1"/>
</dbReference>
<dbReference type="SUPFAM" id="SSF50182">
    <property type="entry name" value="Sm-like ribonucleoproteins"/>
    <property type="match status" value="1"/>
</dbReference>
<evidence type="ECO:0000259" key="11">
    <source>
        <dbReference type="Pfam" id="PF21088"/>
    </source>
</evidence>
<feature type="domain" description="Mechanosensitive ion channel transmembrane helices 2/3" evidence="11">
    <location>
        <begin position="514"/>
        <end position="554"/>
    </location>
</feature>
<proteinExistence type="inferred from homology"/>
<feature type="transmembrane region" description="Helical" evidence="7">
    <location>
        <begin position="374"/>
        <end position="396"/>
    </location>
</feature>
<dbReference type="Gene3D" id="1.10.287.1260">
    <property type="match status" value="1"/>
</dbReference>
<feature type="transmembrane region" description="Helical" evidence="7">
    <location>
        <begin position="464"/>
        <end position="486"/>
    </location>
</feature>
<gene>
    <name evidence="13" type="primary">ybiO</name>
    <name evidence="13" type="ORF">O7047_09815</name>
</gene>
<feature type="transmembrane region" description="Helical" evidence="7">
    <location>
        <begin position="139"/>
        <end position="161"/>
    </location>
</feature>
<sequence length="735" mass="81279">MPWILLLFFCLFCAPAQAVTIPGITPAATSSSTPPPEPDAEEKKAAYAALADVLENETSRKELIDQLRAVAATPPEQPVPTVAPVKEADEKTVLENVTDIGRHYGEAFSDRLAQLYRNLIGSPHKPFNPQTFSNAATHFLILAGLVFGFYWLARLCVWPLYRKMGDWGRRKNRDRGSWLHLPLMIISAFIIDLALLAVTLFIGQMLSDRLHAGNKTIAFQQGLFLNAFALIEFFKAILRLIFCPHASQLRPFAITDGQAKYWALRLSALSSLIGYGLLVAVPIISNQVNVQIGALANVIIMLCITVWALYLIFHNKKTITEHLLALADRSLAFFSLFIRAFALVWHWLACAYFIVLFFFSLFDPGNSLKFMMGATVRSLAIIGIAAFVSGLLSRWLSKTITLSPHVQRNYPELQKRVNGWISVSLKVARILTVCVAILLLLNAWGLFDFWNWLHNGAGEKTVDILIRIALILFFSAIGWTVLASLIENRLVSDVHGRPLPSARARTLLTLFRNALAVIISTITIMTVLSEIGVNIAPLLAGAGALGLAISFGAQTLVKDIITGIFIQFENGMNTGDLVTIGPLTGTVERMSIRSVGVRQDTGAYHIIPWSSITTFANFVRGIGSIVANYDVDRHEDAERAKQALKDAVEELMSMEDIRGLVIGEPTFTGIVGLTNTAFTLRVTFTTQPLKQWTVRFALDSMVKKHFDLAHIRAPVQLYQLLPPEPPQAPAQEPTL</sequence>
<feature type="transmembrane region" description="Helical" evidence="7">
    <location>
        <begin position="181"/>
        <end position="203"/>
    </location>
</feature>
<dbReference type="RefSeq" id="WP_310825967.1">
    <property type="nucleotide sequence ID" value="NZ_JAQGEC010000007.1"/>
</dbReference>
<dbReference type="InterPro" id="IPR011014">
    <property type="entry name" value="MscS_channel_TM-2"/>
</dbReference>
<dbReference type="Pfam" id="PF21088">
    <property type="entry name" value="MS_channel_1st"/>
    <property type="match status" value="1"/>
</dbReference>
<feature type="transmembrane region" description="Helical" evidence="7">
    <location>
        <begin position="417"/>
        <end position="444"/>
    </location>
</feature>
<dbReference type="InterPro" id="IPR010920">
    <property type="entry name" value="LSM_dom_sf"/>
</dbReference>
<accession>A0AAE4DN23</accession>
<dbReference type="GO" id="GO:0008381">
    <property type="term" value="F:mechanosensitive monoatomic ion channel activity"/>
    <property type="evidence" value="ECO:0007669"/>
    <property type="project" value="InterPro"/>
</dbReference>
<dbReference type="AlphaFoldDB" id="A0AAE4DN23"/>
<evidence type="ECO:0000256" key="3">
    <source>
        <dbReference type="ARBA" id="ARBA00022475"/>
    </source>
</evidence>
<evidence type="ECO:0000259" key="10">
    <source>
        <dbReference type="Pfam" id="PF21082"/>
    </source>
</evidence>
<dbReference type="EMBL" id="JAQGEC010000007">
    <property type="protein sequence ID" value="MDR9890526.1"/>
    <property type="molecule type" value="Genomic_DNA"/>
</dbReference>
<keyword evidence="6 7" id="KW-0472">Membrane</keyword>
<dbReference type="InterPro" id="IPR057485">
    <property type="entry name" value="YbiO-like_TM1"/>
</dbReference>
<feature type="transmembrane region" description="Helical" evidence="7">
    <location>
        <begin position="333"/>
        <end position="362"/>
    </location>
</feature>
<organism evidence="13 14">
    <name type="scientific">Pseudenterobacter timonensis</name>
    <dbReference type="NCBI Taxonomy" id="1755099"/>
    <lineage>
        <taxon>Bacteria</taxon>
        <taxon>Pseudomonadati</taxon>
        <taxon>Pseudomonadota</taxon>
        <taxon>Gammaproteobacteria</taxon>
        <taxon>Enterobacterales</taxon>
        <taxon>Enterobacteriaceae</taxon>
        <taxon>Pseudenterobacter</taxon>
    </lineage>
</organism>
<dbReference type="Pfam" id="PF00924">
    <property type="entry name" value="MS_channel_2nd"/>
    <property type="match status" value="1"/>
</dbReference>
<feature type="transmembrane region" description="Helical" evidence="7">
    <location>
        <begin position="262"/>
        <end position="284"/>
    </location>
</feature>
<feature type="signal peptide" evidence="8">
    <location>
        <begin position="1"/>
        <end position="18"/>
    </location>
</feature>
<comment type="caution">
    <text evidence="13">The sequence shown here is derived from an EMBL/GenBank/DDBJ whole genome shotgun (WGS) entry which is preliminary data.</text>
</comment>
<dbReference type="Gene3D" id="3.30.70.100">
    <property type="match status" value="1"/>
</dbReference>
<keyword evidence="8" id="KW-0732">Signal</keyword>
<feature type="chain" id="PRO_5042059390" evidence="8">
    <location>
        <begin position="19"/>
        <end position="735"/>
    </location>
</feature>
<comment type="similarity">
    <text evidence="2">Belongs to the MscS (TC 1.A.23) family.</text>
</comment>
<dbReference type="InterPro" id="IPR049142">
    <property type="entry name" value="MS_channel_1st"/>
</dbReference>
<evidence type="ECO:0000256" key="5">
    <source>
        <dbReference type="ARBA" id="ARBA00022989"/>
    </source>
</evidence>